<proteinExistence type="predicted"/>
<dbReference type="EMBL" id="CAJNRG010015749">
    <property type="protein sequence ID" value="CAF2180767.1"/>
    <property type="molecule type" value="Genomic_DNA"/>
</dbReference>
<accession>A0A816YVZ6</accession>
<organism evidence="1 2">
    <name type="scientific">Rotaria magnacalcarata</name>
    <dbReference type="NCBI Taxonomy" id="392030"/>
    <lineage>
        <taxon>Eukaryota</taxon>
        <taxon>Metazoa</taxon>
        <taxon>Spiralia</taxon>
        <taxon>Gnathifera</taxon>
        <taxon>Rotifera</taxon>
        <taxon>Eurotatoria</taxon>
        <taxon>Bdelloidea</taxon>
        <taxon>Philodinida</taxon>
        <taxon>Philodinidae</taxon>
        <taxon>Rotaria</taxon>
    </lineage>
</organism>
<dbReference type="AlphaFoldDB" id="A0A816YVZ6"/>
<comment type="caution">
    <text evidence="1">The sequence shown here is derived from an EMBL/GenBank/DDBJ whole genome shotgun (WGS) entry which is preliminary data.</text>
</comment>
<evidence type="ECO:0000313" key="2">
    <source>
        <dbReference type="Proteomes" id="UP000663887"/>
    </source>
</evidence>
<reference evidence="1" key="1">
    <citation type="submission" date="2021-02" db="EMBL/GenBank/DDBJ databases">
        <authorList>
            <person name="Nowell W R."/>
        </authorList>
    </citation>
    <scope>NUCLEOTIDE SEQUENCE</scope>
</reference>
<name>A0A816YVZ6_9BILA</name>
<gene>
    <name evidence="1" type="ORF">XDN619_LOCUS31729</name>
</gene>
<evidence type="ECO:0000313" key="1">
    <source>
        <dbReference type="EMBL" id="CAF2180767.1"/>
    </source>
</evidence>
<dbReference type="Proteomes" id="UP000663887">
    <property type="component" value="Unassembled WGS sequence"/>
</dbReference>
<sequence>MGHSMSMGNAFWPFLASPTRILMKIGTLVRHGLQPERCEEASAATCNTGSDSQESSAFSSQESSAFSSQESSALGQYVSDKEDNNLQCQEGEISVLNESLKLLDELPLVKRKLHLSSYIPEKKKKLKRLVNRKLNLVSVYSNAVANDTSEDNDKMEKKLSTKFAENIIKVLKDKYKSTQSNSEKIRIFTMLLNGAPEKL</sequence>
<protein>
    <submittedName>
        <fullName evidence="1">Uncharacterized protein</fullName>
    </submittedName>
</protein>